<evidence type="ECO:0000256" key="1">
    <source>
        <dbReference type="ARBA" id="ARBA00022485"/>
    </source>
</evidence>
<evidence type="ECO:0000256" key="9">
    <source>
        <dbReference type="HAMAP-Rule" id="MF_01010"/>
    </source>
</evidence>
<evidence type="ECO:0000313" key="13">
    <source>
        <dbReference type="EMBL" id="OSI16366.1"/>
    </source>
</evidence>
<dbReference type="EC" id="2.1.1.190" evidence="9"/>
<evidence type="ECO:0000256" key="2">
    <source>
        <dbReference type="ARBA" id="ARBA00022552"/>
    </source>
</evidence>
<dbReference type="InterPro" id="IPR001566">
    <property type="entry name" value="23S_rRNA_MeTrfase_RlmD"/>
</dbReference>
<dbReference type="Pfam" id="PF01938">
    <property type="entry name" value="TRAM"/>
    <property type="match status" value="1"/>
</dbReference>
<comment type="catalytic activity">
    <reaction evidence="9">
        <text>uridine(1939) in 23S rRNA + S-adenosyl-L-methionine = 5-methyluridine(1939) in 23S rRNA + S-adenosyl-L-homocysteine + H(+)</text>
        <dbReference type="Rhea" id="RHEA:42908"/>
        <dbReference type="Rhea" id="RHEA-COMP:10278"/>
        <dbReference type="Rhea" id="RHEA-COMP:10279"/>
        <dbReference type="ChEBI" id="CHEBI:15378"/>
        <dbReference type="ChEBI" id="CHEBI:57856"/>
        <dbReference type="ChEBI" id="CHEBI:59789"/>
        <dbReference type="ChEBI" id="CHEBI:65315"/>
        <dbReference type="ChEBI" id="CHEBI:74447"/>
        <dbReference type="EC" id="2.1.1.190"/>
    </reaction>
</comment>
<feature type="binding site" evidence="9 10">
    <location>
        <position position="274"/>
    </location>
    <ligand>
        <name>S-adenosyl-L-methionine</name>
        <dbReference type="ChEBI" id="CHEBI:59789"/>
    </ligand>
</feature>
<comment type="function">
    <text evidence="9">Catalyzes the formation of 5-methyl-uridine at position 1939 (m5U1939) in 23S rRNA.</text>
</comment>
<evidence type="ECO:0000259" key="12">
    <source>
        <dbReference type="PROSITE" id="PS50926"/>
    </source>
</evidence>
<dbReference type="AlphaFoldDB" id="A0A1X3D977"/>
<dbReference type="STRING" id="194197.BWD09_07450"/>
<keyword evidence="3 9" id="KW-0489">Methyltransferase</keyword>
<dbReference type="GO" id="GO:0070041">
    <property type="term" value="F:rRNA (uridine-C5-)-methyltransferase activity"/>
    <property type="evidence" value="ECO:0007669"/>
    <property type="project" value="UniProtKB-UniRule"/>
</dbReference>
<dbReference type="EMBL" id="MTBO01000016">
    <property type="protein sequence ID" value="OSI16366.1"/>
    <property type="molecule type" value="Genomic_DNA"/>
</dbReference>
<keyword evidence="4 9" id="KW-0808">Transferase</keyword>
<dbReference type="PANTHER" id="PTHR11061">
    <property type="entry name" value="RNA M5U METHYLTRANSFERASE"/>
    <property type="match status" value="1"/>
</dbReference>
<name>A0A1X3D977_9NEIS</name>
<dbReference type="Proteomes" id="UP000193118">
    <property type="component" value="Unassembled WGS sequence"/>
</dbReference>
<dbReference type="HAMAP" id="MF_01010">
    <property type="entry name" value="23SrRNA_methyltr_RlmD"/>
    <property type="match status" value="1"/>
</dbReference>
<dbReference type="InterPro" id="IPR029063">
    <property type="entry name" value="SAM-dependent_MTases_sf"/>
</dbReference>
<evidence type="ECO:0000256" key="8">
    <source>
        <dbReference type="ARBA" id="ARBA00023014"/>
    </source>
</evidence>
<feature type="binding site" evidence="9 10">
    <location>
        <position position="324"/>
    </location>
    <ligand>
        <name>S-adenosyl-L-methionine</name>
        <dbReference type="ChEBI" id="CHEBI:59789"/>
    </ligand>
</feature>
<gene>
    <name evidence="9" type="primary">rlmD</name>
    <name evidence="13" type="ORF">BWD09_07450</name>
</gene>
<comment type="caution">
    <text evidence="13">The sequence shown here is derived from an EMBL/GenBank/DDBJ whole genome shotgun (WGS) entry which is preliminary data.</text>
</comment>
<dbReference type="CDD" id="cd02440">
    <property type="entry name" value="AdoMet_MTases"/>
    <property type="match status" value="1"/>
</dbReference>
<feature type="binding site" evidence="9">
    <location>
        <position position="79"/>
    </location>
    <ligand>
        <name>[4Fe-4S] cluster</name>
        <dbReference type="ChEBI" id="CHEBI:49883"/>
    </ligand>
</feature>
<feature type="binding site" evidence="9 10">
    <location>
        <position position="303"/>
    </location>
    <ligand>
        <name>S-adenosyl-L-methionine</name>
        <dbReference type="ChEBI" id="CHEBI:59789"/>
    </ligand>
</feature>
<reference evidence="14" key="1">
    <citation type="submission" date="2017-01" db="EMBL/GenBank/DDBJ databases">
        <authorList>
            <person name="Wolfgang W.J."/>
            <person name="Cole J."/>
            <person name="Wroblewski D."/>
            <person name="Mcginnis J."/>
            <person name="Musser K.A."/>
        </authorList>
    </citation>
    <scope>NUCLEOTIDE SEQUENCE [LARGE SCALE GENOMIC DNA]</scope>
    <source>
        <strain evidence="14">DSM 19151</strain>
    </source>
</reference>
<keyword evidence="5 9" id="KW-0949">S-adenosyl-L-methionine</keyword>
<keyword evidence="2 9" id="KW-0698">rRNA processing</keyword>
<dbReference type="Pfam" id="PF05958">
    <property type="entry name" value="tRNA_U5-meth_tr"/>
    <property type="match status" value="1"/>
</dbReference>
<dbReference type="GO" id="GO:0005506">
    <property type="term" value="F:iron ion binding"/>
    <property type="evidence" value="ECO:0007669"/>
    <property type="project" value="UniProtKB-UniRule"/>
</dbReference>
<evidence type="ECO:0000256" key="5">
    <source>
        <dbReference type="ARBA" id="ARBA00022691"/>
    </source>
</evidence>
<feature type="binding site" evidence="9">
    <location>
        <position position="351"/>
    </location>
    <ligand>
        <name>S-adenosyl-L-methionine</name>
        <dbReference type="ChEBI" id="CHEBI:59789"/>
    </ligand>
</feature>
<keyword evidence="1 9" id="KW-0004">4Fe-4S</keyword>
<evidence type="ECO:0000313" key="14">
    <source>
        <dbReference type="Proteomes" id="UP000193118"/>
    </source>
</evidence>
<keyword evidence="6 9" id="KW-0479">Metal-binding</keyword>
<evidence type="ECO:0000256" key="7">
    <source>
        <dbReference type="ARBA" id="ARBA00023004"/>
    </source>
</evidence>
<feature type="binding site" evidence="9">
    <location>
        <position position="82"/>
    </location>
    <ligand>
        <name>[4Fe-4S] cluster</name>
        <dbReference type="ChEBI" id="CHEBI:49883"/>
    </ligand>
</feature>
<comment type="similarity">
    <text evidence="9">Belongs to the class I-like SAM-binding methyltransferase superfamily. RNA M5U methyltransferase family. RlmD subfamily.</text>
</comment>
<dbReference type="GO" id="GO:0051539">
    <property type="term" value="F:4 iron, 4 sulfur cluster binding"/>
    <property type="evidence" value="ECO:0007669"/>
    <property type="project" value="UniProtKB-KW"/>
</dbReference>
<dbReference type="InterPro" id="IPR030390">
    <property type="entry name" value="MeTrfase_TrmA_AS"/>
</dbReference>
<accession>A0A1X3D977</accession>
<dbReference type="PROSITE" id="PS01230">
    <property type="entry name" value="TRMA_1"/>
    <property type="match status" value="1"/>
</dbReference>
<feature type="binding site" evidence="9">
    <location>
        <position position="160"/>
    </location>
    <ligand>
        <name>[4Fe-4S] cluster</name>
        <dbReference type="ChEBI" id="CHEBI:49883"/>
    </ligand>
</feature>
<feature type="active site" description="Nucleophile" evidence="9 10">
    <location>
        <position position="399"/>
    </location>
</feature>
<dbReference type="InterPro" id="IPR012340">
    <property type="entry name" value="NA-bd_OB-fold"/>
</dbReference>
<proteinExistence type="inferred from homology"/>
<dbReference type="PROSITE" id="PS51687">
    <property type="entry name" value="SAM_MT_RNA_M5U"/>
    <property type="match status" value="1"/>
</dbReference>
<evidence type="ECO:0000256" key="6">
    <source>
        <dbReference type="ARBA" id="ARBA00022723"/>
    </source>
</evidence>
<dbReference type="SUPFAM" id="SSF50249">
    <property type="entry name" value="Nucleic acid-binding proteins"/>
    <property type="match status" value="1"/>
</dbReference>
<feature type="binding site" evidence="9">
    <location>
        <position position="73"/>
    </location>
    <ligand>
        <name>[4Fe-4S] cluster</name>
        <dbReference type="ChEBI" id="CHEBI:49883"/>
    </ligand>
</feature>
<keyword evidence="14" id="KW-1185">Reference proteome</keyword>
<evidence type="ECO:0000256" key="4">
    <source>
        <dbReference type="ARBA" id="ARBA00022679"/>
    </source>
</evidence>
<dbReference type="GO" id="GO:0003723">
    <property type="term" value="F:RNA binding"/>
    <property type="evidence" value="ECO:0007669"/>
    <property type="project" value="InterPro"/>
</dbReference>
<dbReference type="SUPFAM" id="SSF53335">
    <property type="entry name" value="S-adenosyl-L-methionine-dependent methyltransferases"/>
    <property type="match status" value="1"/>
</dbReference>
<dbReference type="NCBIfam" id="NF009639">
    <property type="entry name" value="PRK13168.1"/>
    <property type="match status" value="1"/>
</dbReference>
<dbReference type="GO" id="GO:0070475">
    <property type="term" value="P:rRNA base methylation"/>
    <property type="evidence" value="ECO:0007669"/>
    <property type="project" value="TreeGrafter"/>
</dbReference>
<feature type="active site" evidence="11">
    <location>
        <position position="399"/>
    </location>
</feature>
<dbReference type="Gene3D" id="2.40.50.140">
    <property type="entry name" value="Nucleic acid-binding proteins"/>
    <property type="match status" value="1"/>
</dbReference>
<evidence type="ECO:0000256" key="11">
    <source>
        <dbReference type="PROSITE-ProRule" id="PRU10015"/>
    </source>
</evidence>
<dbReference type="FunFam" id="2.40.50.140:FF:000097">
    <property type="entry name" value="23S rRNA (uracil(1939)-C(5))-methyltransferase RlmD"/>
    <property type="match status" value="1"/>
</dbReference>
<dbReference type="Gene3D" id="3.40.50.150">
    <property type="entry name" value="Vaccinia Virus protein VP39"/>
    <property type="match status" value="1"/>
</dbReference>
<organism evidence="13 14">
    <name type="scientific">Neisseria dentiae</name>
    <dbReference type="NCBI Taxonomy" id="194197"/>
    <lineage>
        <taxon>Bacteria</taxon>
        <taxon>Pseudomonadati</taxon>
        <taxon>Pseudomonadota</taxon>
        <taxon>Betaproteobacteria</taxon>
        <taxon>Neisseriales</taxon>
        <taxon>Neisseriaceae</taxon>
        <taxon>Neisseria</taxon>
    </lineage>
</organism>
<dbReference type="OrthoDB" id="9804590at2"/>
<keyword evidence="7 9" id="KW-0408">Iron</keyword>
<dbReference type="RefSeq" id="WP_085366063.1">
    <property type="nucleotide sequence ID" value="NZ_CAUJPZ010000019.1"/>
</dbReference>
<dbReference type="InterPro" id="IPR002792">
    <property type="entry name" value="TRAM_dom"/>
</dbReference>
<dbReference type="GeneID" id="94579651"/>
<dbReference type="PANTHER" id="PTHR11061:SF49">
    <property type="entry name" value="23S RRNA (URACIL(1939)-C(5))-METHYLTRANSFERASE RLMD"/>
    <property type="match status" value="1"/>
</dbReference>
<sequence>MKQVVELNNTADVFSIDYEGRGVARVNGKTVFIKGALPTERVAFRVTRSKKQFDEAVATNIIRPSEERVAPKCCYFDTCGGCVLQHASHGAQIAFKQRILEEQLLRIGKVLPEQILPPVYGSAWAYRHRVRFSVAADKQGRIGVGFQAKQSHDVVAVESCPVLPDHVSRILPGLNRLMQDFVKINGRVNYIECAVGEQLTVLNVCMQEIPNKAARKLLEEFSDGLNQSSRKWQIWVQHGNKAAYPLCPESAPKLAYRLPEFDVEMPFRPGDFTQINAEMNALMVARALRLLDVRPNERVADLFCGLGNFTLPIAKSGATVVGLEGADYLVSRARENATSNGCRHATFRQADLFDTTPATVAQWGHFDKMLLDPPRSGAYAVVQALHAPYLPKRIVYVSCNPSTLARDAAVLAGKGYRFKAAGVMNMFAQTAHVESIAWFELH</sequence>
<keyword evidence="8 9" id="KW-0411">Iron-sulfur</keyword>
<feature type="binding site" evidence="9">
    <location>
        <position position="308"/>
    </location>
    <ligand>
        <name>S-adenosyl-L-methionine</name>
        <dbReference type="ChEBI" id="CHEBI:59789"/>
    </ligand>
</feature>
<dbReference type="Gene3D" id="2.40.50.1070">
    <property type="match status" value="1"/>
</dbReference>
<evidence type="ECO:0000256" key="3">
    <source>
        <dbReference type="ARBA" id="ARBA00022603"/>
    </source>
</evidence>
<dbReference type="InterPro" id="IPR010280">
    <property type="entry name" value="U5_MeTrfase_fam"/>
</dbReference>
<protein>
    <recommendedName>
        <fullName evidence="9">23S rRNA (uracil(1939)-C(5))-methyltransferase RlmD</fullName>
        <ecNumber evidence="9">2.1.1.190</ecNumber>
    </recommendedName>
    <alternativeName>
        <fullName evidence="9">23S rRNA(m5U1939)-methyltransferase</fullName>
    </alternativeName>
</protein>
<feature type="domain" description="TRAM" evidence="12">
    <location>
        <begin position="1"/>
        <end position="60"/>
    </location>
</feature>
<evidence type="ECO:0000256" key="10">
    <source>
        <dbReference type="PROSITE-ProRule" id="PRU01024"/>
    </source>
</evidence>
<dbReference type="PROSITE" id="PS50926">
    <property type="entry name" value="TRAM"/>
    <property type="match status" value="1"/>
</dbReference>
<feature type="binding site" evidence="9 10">
    <location>
        <position position="372"/>
    </location>
    <ligand>
        <name>S-adenosyl-L-methionine</name>
        <dbReference type="ChEBI" id="CHEBI:59789"/>
    </ligand>
</feature>